<gene>
    <name evidence="1" type="ORF">ARB_06248</name>
</gene>
<reference evidence="2" key="1">
    <citation type="journal article" date="2011" name="Genome Biol.">
        <title>Comparative and functional genomics provide insights into the pathogenicity of dermatophytic fungi.</title>
        <authorList>
            <person name="Burmester A."/>
            <person name="Shelest E."/>
            <person name="Gloeckner G."/>
            <person name="Heddergott C."/>
            <person name="Schindler S."/>
            <person name="Staib P."/>
            <person name="Heidel A."/>
            <person name="Felder M."/>
            <person name="Petzold A."/>
            <person name="Szafranski K."/>
            <person name="Feuermann M."/>
            <person name="Pedruzzi I."/>
            <person name="Priebe S."/>
            <person name="Groth M."/>
            <person name="Winkler R."/>
            <person name="Li W."/>
            <person name="Kniemeyer O."/>
            <person name="Schroeckh V."/>
            <person name="Hertweck C."/>
            <person name="Hube B."/>
            <person name="White T.C."/>
            <person name="Platzer M."/>
            <person name="Guthke R."/>
            <person name="Heitman J."/>
            <person name="Woestemeyer J."/>
            <person name="Zipfel P.F."/>
            <person name="Monod M."/>
            <person name="Brakhage A.A."/>
        </authorList>
    </citation>
    <scope>NUCLEOTIDE SEQUENCE [LARGE SCALE GENOMIC DNA]</scope>
    <source>
        <strain evidence="2">ATCC MYA-4681 / CBS 112371</strain>
    </source>
</reference>
<proteinExistence type="predicted"/>
<dbReference type="Proteomes" id="UP000008866">
    <property type="component" value="Unassembled WGS sequence"/>
</dbReference>
<dbReference type="KEGG" id="abe:ARB_06248"/>
<dbReference type="GeneID" id="9523763"/>
<dbReference type="OrthoDB" id="4169385at2759"/>
<protein>
    <recommendedName>
        <fullName evidence="3">Restriction endonuclease domain-containing protein</fullName>
    </recommendedName>
</protein>
<evidence type="ECO:0000313" key="1">
    <source>
        <dbReference type="EMBL" id="EFE35291.1"/>
    </source>
</evidence>
<keyword evidence="2" id="KW-1185">Reference proteome</keyword>
<dbReference type="RefSeq" id="XP_003015936.1">
    <property type="nucleotide sequence ID" value="XM_003015890.1"/>
</dbReference>
<evidence type="ECO:0000313" key="2">
    <source>
        <dbReference type="Proteomes" id="UP000008866"/>
    </source>
</evidence>
<organism evidence="1 2">
    <name type="scientific">Arthroderma benhamiae (strain ATCC MYA-4681 / CBS 112371)</name>
    <name type="common">Trichophyton mentagrophytes</name>
    <dbReference type="NCBI Taxonomy" id="663331"/>
    <lineage>
        <taxon>Eukaryota</taxon>
        <taxon>Fungi</taxon>
        <taxon>Dikarya</taxon>
        <taxon>Ascomycota</taxon>
        <taxon>Pezizomycotina</taxon>
        <taxon>Eurotiomycetes</taxon>
        <taxon>Eurotiomycetidae</taxon>
        <taxon>Onygenales</taxon>
        <taxon>Arthrodermataceae</taxon>
        <taxon>Trichophyton</taxon>
    </lineage>
</organism>
<sequence length="183" mass="21112">MPPTILQELDTIYPDKGPKITANLQGKILIIEAIITKAHEIAARRLEVYIDQEIMKMGLAFEILNSGEARTTSGTFVKEPDASFTLSDHDWPILVIEAGVSESDTKLKMDARGWLESAGSETKVTITIIINRHSPQIDFKKWEHSTSIQNRNCPRQIFQWHRRYYRRHDHTIRKDSRKETPQC</sequence>
<dbReference type="AlphaFoldDB" id="D4APT0"/>
<accession>D4APT0</accession>
<comment type="caution">
    <text evidence="1">The sequence shown here is derived from an EMBL/GenBank/DDBJ whole genome shotgun (WGS) entry which is preliminary data.</text>
</comment>
<dbReference type="OMA" id="DHDWPIL"/>
<evidence type="ECO:0008006" key="3">
    <source>
        <dbReference type="Google" id="ProtNLM"/>
    </source>
</evidence>
<name>D4APT0_ARTBC</name>
<dbReference type="EMBL" id="ABSU01000004">
    <property type="protein sequence ID" value="EFE35291.1"/>
    <property type="molecule type" value="Genomic_DNA"/>
</dbReference>
<dbReference type="HOGENOM" id="CLU_1476184_0_0_1"/>
<dbReference type="eggNOG" id="ENOG502T6QT">
    <property type="taxonomic scope" value="Eukaryota"/>
</dbReference>